<reference evidence="1 2" key="1">
    <citation type="journal article" date="2022" name="Plant J.">
        <title>Chromosome-level genome of Camellia lanceoleosa provides a valuable resource for understanding genome evolution and self-incompatibility.</title>
        <authorList>
            <person name="Gong W."/>
            <person name="Xiao S."/>
            <person name="Wang L."/>
            <person name="Liao Z."/>
            <person name="Chang Y."/>
            <person name="Mo W."/>
            <person name="Hu G."/>
            <person name="Li W."/>
            <person name="Zhao G."/>
            <person name="Zhu H."/>
            <person name="Hu X."/>
            <person name="Ji K."/>
            <person name="Xiang X."/>
            <person name="Song Q."/>
            <person name="Yuan D."/>
            <person name="Jin S."/>
            <person name="Zhang L."/>
        </authorList>
    </citation>
    <scope>NUCLEOTIDE SEQUENCE [LARGE SCALE GENOMIC DNA]</scope>
    <source>
        <strain evidence="1">SQ_2022a</strain>
    </source>
</reference>
<dbReference type="Proteomes" id="UP001060215">
    <property type="component" value="Chromosome 8"/>
</dbReference>
<proteinExistence type="predicted"/>
<comment type="caution">
    <text evidence="1">The sequence shown here is derived from an EMBL/GenBank/DDBJ whole genome shotgun (WGS) entry which is preliminary data.</text>
</comment>
<evidence type="ECO:0000313" key="2">
    <source>
        <dbReference type="Proteomes" id="UP001060215"/>
    </source>
</evidence>
<sequence length="110" mass="12314">MQGSAKNGFIALLRIIGDIQSLLLTLMCNIASTYFPKKSAGPAISDQIEQSRRCCFIDLAILICKLQHLNPNVPIKTQIELIVAMHDLLAEYGLCCAVQVEMVKQRKEYF</sequence>
<evidence type="ECO:0000313" key="1">
    <source>
        <dbReference type="EMBL" id="KAI8000850.1"/>
    </source>
</evidence>
<gene>
    <name evidence="1" type="ORF">LOK49_LG09G00501</name>
</gene>
<protein>
    <submittedName>
        <fullName evidence="1">Calcineurin-binding protein 1</fullName>
    </submittedName>
</protein>
<accession>A0ACC0GIG7</accession>
<name>A0ACC0GIG7_9ERIC</name>
<keyword evidence="2" id="KW-1185">Reference proteome</keyword>
<dbReference type="EMBL" id="CM045765">
    <property type="protein sequence ID" value="KAI8000850.1"/>
    <property type="molecule type" value="Genomic_DNA"/>
</dbReference>
<organism evidence="1 2">
    <name type="scientific">Camellia lanceoleosa</name>
    <dbReference type="NCBI Taxonomy" id="1840588"/>
    <lineage>
        <taxon>Eukaryota</taxon>
        <taxon>Viridiplantae</taxon>
        <taxon>Streptophyta</taxon>
        <taxon>Embryophyta</taxon>
        <taxon>Tracheophyta</taxon>
        <taxon>Spermatophyta</taxon>
        <taxon>Magnoliopsida</taxon>
        <taxon>eudicotyledons</taxon>
        <taxon>Gunneridae</taxon>
        <taxon>Pentapetalae</taxon>
        <taxon>asterids</taxon>
        <taxon>Ericales</taxon>
        <taxon>Theaceae</taxon>
        <taxon>Camellia</taxon>
    </lineage>
</organism>